<gene>
    <name evidence="1" type="ORF">DEBURN_LOCUS11614</name>
</gene>
<sequence>MAIASFESQEGKDQVINFEWIAGEYRVKIVDTILKMCHRCHAEDHLVISCPVVKKQRKISERKARDFEKYVNLARYKRNQGTEKSKAQITNDKKEEKEMEKTINYIYEIVKALLEENKTTLAQLNG</sequence>
<evidence type="ECO:0000313" key="2">
    <source>
        <dbReference type="Proteomes" id="UP000789706"/>
    </source>
</evidence>
<comment type="caution">
    <text evidence="1">The sequence shown here is derived from an EMBL/GenBank/DDBJ whole genome shotgun (WGS) entry which is preliminary data.</text>
</comment>
<proteinExistence type="predicted"/>
<dbReference type="EMBL" id="CAJVPK010007475">
    <property type="protein sequence ID" value="CAG8656464.1"/>
    <property type="molecule type" value="Genomic_DNA"/>
</dbReference>
<keyword evidence="2" id="KW-1185">Reference proteome</keyword>
<accession>A0A9N9H4P1</accession>
<protein>
    <submittedName>
        <fullName evidence="1">4045_t:CDS:1</fullName>
    </submittedName>
</protein>
<dbReference type="AlphaFoldDB" id="A0A9N9H4P1"/>
<organism evidence="1 2">
    <name type="scientific">Diversispora eburnea</name>
    <dbReference type="NCBI Taxonomy" id="1213867"/>
    <lineage>
        <taxon>Eukaryota</taxon>
        <taxon>Fungi</taxon>
        <taxon>Fungi incertae sedis</taxon>
        <taxon>Mucoromycota</taxon>
        <taxon>Glomeromycotina</taxon>
        <taxon>Glomeromycetes</taxon>
        <taxon>Diversisporales</taxon>
        <taxon>Diversisporaceae</taxon>
        <taxon>Diversispora</taxon>
    </lineage>
</organism>
<feature type="non-terminal residue" evidence="1">
    <location>
        <position position="126"/>
    </location>
</feature>
<dbReference type="Proteomes" id="UP000789706">
    <property type="component" value="Unassembled WGS sequence"/>
</dbReference>
<name>A0A9N9H4P1_9GLOM</name>
<reference evidence="1" key="1">
    <citation type="submission" date="2021-06" db="EMBL/GenBank/DDBJ databases">
        <authorList>
            <person name="Kallberg Y."/>
            <person name="Tangrot J."/>
            <person name="Rosling A."/>
        </authorList>
    </citation>
    <scope>NUCLEOTIDE SEQUENCE</scope>
    <source>
        <strain evidence="1">AZ414A</strain>
    </source>
</reference>
<evidence type="ECO:0000313" key="1">
    <source>
        <dbReference type="EMBL" id="CAG8656464.1"/>
    </source>
</evidence>
<dbReference type="OrthoDB" id="289038at2759"/>